<proteinExistence type="predicted"/>
<comment type="caution">
    <text evidence="1">The sequence shown here is derived from an EMBL/GenBank/DDBJ whole genome shotgun (WGS) entry which is preliminary data.</text>
</comment>
<keyword evidence="2" id="KW-1185">Reference proteome</keyword>
<dbReference type="Proteomes" id="UP001519654">
    <property type="component" value="Unassembled WGS sequence"/>
</dbReference>
<reference evidence="1 2" key="1">
    <citation type="submission" date="2021-06" db="EMBL/GenBank/DDBJ databases">
        <title>Actinoplanes lichenicola sp. nov., and Actinoplanes ovalisporus sp. nov., isolated from lichen in Thailand.</title>
        <authorList>
            <person name="Saeng-In P."/>
            <person name="Kanchanasin P."/>
            <person name="Yuki M."/>
            <person name="Kudo T."/>
            <person name="Ohkuma M."/>
            <person name="Phongsopitanun W."/>
            <person name="Tanasupawat S."/>
        </authorList>
    </citation>
    <scope>NUCLEOTIDE SEQUENCE [LARGE SCALE GENOMIC DNA]</scope>
    <source>
        <strain evidence="1 2">NBRC 110975</strain>
    </source>
</reference>
<gene>
    <name evidence="1" type="ORF">KOI35_38865</name>
</gene>
<dbReference type="RefSeq" id="WP_215794676.1">
    <property type="nucleotide sequence ID" value="NZ_JAHKKG010000015.1"/>
</dbReference>
<dbReference type="EMBL" id="JAHKKG010000015">
    <property type="protein sequence ID" value="MBU2669489.1"/>
    <property type="molecule type" value="Genomic_DNA"/>
</dbReference>
<sequence length="98" mass="10819">MRSNDAPVSLSLVVRPKLAGPRNAIDRLHSRDRLESIARLRAAVRAMDEVDVSDWDDDDLTDHLEELSATLCAIDAQVARVADAVRARGFRISEPRAA</sequence>
<organism evidence="1 2">
    <name type="scientific">Paractinoplanes bogorensis</name>
    <dbReference type="NCBI Taxonomy" id="1610840"/>
    <lineage>
        <taxon>Bacteria</taxon>
        <taxon>Bacillati</taxon>
        <taxon>Actinomycetota</taxon>
        <taxon>Actinomycetes</taxon>
        <taxon>Micromonosporales</taxon>
        <taxon>Micromonosporaceae</taxon>
        <taxon>Paractinoplanes</taxon>
    </lineage>
</organism>
<accession>A0ABS5Z1B1</accession>
<evidence type="ECO:0000313" key="2">
    <source>
        <dbReference type="Proteomes" id="UP001519654"/>
    </source>
</evidence>
<evidence type="ECO:0000313" key="1">
    <source>
        <dbReference type="EMBL" id="MBU2669489.1"/>
    </source>
</evidence>
<name>A0ABS5Z1B1_9ACTN</name>
<protein>
    <submittedName>
        <fullName evidence="1">Uncharacterized protein</fullName>
    </submittedName>
</protein>